<keyword evidence="12" id="KW-0675">Receptor</keyword>
<evidence type="ECO:0000256" key="7">
    <source>
        <dbReference type="ARBA" id="ARBA00046288"/>
    </source>
</evidence>
<dbReference type="Gene3D" id="1.10.510.10">
    <property type="entry name" value="Transferase(Phosphotransferase) domain 1"/>
    <property type="match status" value="1"/>
</dbReference>
<dbReference type="FunFam" id="3.80.10.10:FF:000400">
    <property type="entry name" value="Nuclear pore complex protein NUP107"/>
    <property type="match status" value="1"/>
</dbReference>
<dbReference type="SUPFAM" id="SSF52058">
    <property type="entry name" value="L domain-like"/>
    <property type="match status" value="1"/>
</dbReference>
<feature type="compositionally biased region" description="Polar residues" evidence="8">
    <location>
        <begin position="169"/>
        <end position="179"/>
    </location>
</feature>
<feature type="chain" id="PRO_5019348626" evidence="10">
    <location>
        <begin position="28"/>
        <end position="643"/>
    </location>
</feature>
<keyword evidence="1" id="KW-0433">Leucine-rich repeat</keyword>
<dbReference type="InterPro" id="IPR032675">
    <property type="entry name" value="LRR_dom_sf"/>
</dbReference>
<evidence type="ECO:0000256" key="5">
    <source>
        <dbReference type="ARBA" id="ARBA00022989"/>
    </source>
</evidence>
<evidence type="ECO:0000256" key="3">
    <source>
        <dbReference type="ARBA" id="ARBA00022729"/>
    </source>
</evidence>
<dbReference type="InterPro" id="IPR001245">
    <property type="entry name" value="Ser-Thr/Tyr_kinase_cat_dom"/>
</dbReference>
<dbReference type="InterPro" id="IPR013210">
    <property type="entry name" value="LRR_N_plant-typ"/>
</dbReference>
<reference evidence="12" key="1">
    <citation type="submission" date="2018-04" db="EMBL/GenBank/DDBJ databases">
        <title>Genome-wide analysis of LRR-RLK.</title>
        <authorList>
            <person name="Liu M."/>
        </authorList>
    </citation>
    <scope>NUCLEOTIDE SEQUENCE</scope>
</reference>
<organism evidence="12">
    <name type="scientific">Sedum alfredii</name>
    <dbReference type="NCBI Taxonomy" id="439688"/>
    <lineage>
        <taxon>Eukaryota</taxon>
        <taxon>Viridiplantae</taxon>
        <taxon>Streptophyta</taxon>
        <taxon>Embryophyta</taxon>
        <taxon>Tracheophyta</taxon>
        <taxon>Spermatophyta</taxon>
        <taxon>Magnoliopsida</taxon>
        <taxon>eudicotyledons</taxon>
        <taxon>Gunneridae</taxon>
        <taxon>Pentapetalae</taxon>
        <taxon>Saxifragales</taxon>
        <taxon>Crassulaceae</taxon>
        <taxon>Sedum</taxon>
    </lineage>
</organism>
<protein>
    <submittedName>
        <fullName evidence="12">LRR receptor-like serine/threonine-protein kinase</fullName>
    </submittedName>
</protein>
<dbReference type="AlphaFoldDB" id="A0A410N685"/>
<feature type="transmembrane region" description="Helical" evidence="9">
    <location>
        <begin position="295"/>
        <end position="316"/>
    </location>
</feature>
<dbReference type="GO" id="GO:0004672">
    <property type="term" value="F:protein kinase activity"/>
    <property type="evidence" value="ECO:0007669"/>
    <property type="project" value="InterPro"/>
</dbReference>
<feature type="region of interest" description="Disordered" evidence="8">
    <location>
        <begin position="156"/>
        <end position="187"/>
    </location>
</feature>
<name>A0A410N685_9MAGN</name>
<evidence type="ECO:0000259" key="11">
    <source>
        <dbReference type="PROSITE" id="PS50011"/>
    </source>
</evidence>
<keyword evidence="3 10" id="KW-0732">Signal</keyword>
<evidence type="ECO:0000256" key="6">
    <source>
        <dbReference type="ARBA" id="ARBA00023136"/>
    </source>
</evidence>
<dbReference type="GO" id="GO:0012505">
    <property type="term" value="C:endomembrane system"/>
    <property type="evidence" value="ECO:0007669"/>
    <property type="project" value="UniProtKB-SubCell"/>
</dbReference>
<evidence type="ECO:0000313" key="12">
    <source>
        <dbReference type="EMBL" id="QAS62468.1"/>
    </source>
</evidence>
<evidence type="ECO:0000256" key="1">
    <source>
        <dbReference type="ARBA" id="ARBA00022614"/>
    </source>
</evidence>
<evidence type="ECO:0000256" key="4">
    <source>
        <dbReference type="ARBA" id="ARBA00022737"/>
    </source>
</evidence>
<accession>A0A410N685</accession>
<keyword evidence="5 9" id="KW-1133">Transmembrane helix</keyword>
<evidence type="ECO:0000256" key="9">
    <source>
        <dbReference type="SAM" id="Phobius"/>
    </source>
</evidence>
<dbReference type="GO" id="GO:0005524">
    <property type="term" value="F:ATP binding"/>
    <property type="evidence" value="ECO:0007669"/>
    <property type="project" value="InterPro"/>
</dbReference>
<comment type="subcellular location">
    <subcellularLocation>
        <location evidence="7">Endomembrane system</location>
        <topology evidence="7">Single-pass type I membrane protein</topology>
    </subcellularLocation>
</comment>
<feature type="domain" description="Protein kinase" evidence="11">
    <location>
        <begin position="349"/>
        <end position="632"/>
    </location>
</feature>
<evidence type="ECO:0000256" key="2">
    <source>
        <dbReference type="ARBA" id="ARBA00022692"/>
    </source>
</evidence>
<dbReference type="Pfam" id="PF08263">
    <property type="entry name" value="LRRNT_2"/>
    <property type="match status" value="1"/>
</dbReference>
<sequence length="643" mass="72687">MDGRPTNFRFTLCLVTMILFRIQECISLNPEGHYLLEFRDSVSYDPHGVFSSWNSSDPDPCHWCGVHCTEGNVQALDLTGYSLEGTLTPLLGQLSHLRRLVLCENRFSGLIPSELGNLEILELLDLRNNNLSGEVPAEIRRMSSLKRLLLDGNDLQDSEKEKHREPLTLDQNLAASSESNDSETTELPNWFETSNPEIDGQKFCPSLQRSTVEPLATSDASRRLLGEYNNNLVAQLLSDLALPMSDAVILINVSSGAFPALENHPPQPMFWYHSYSDSTQLPTGSPPNDFLRKHLVILICGLILLIILCVVILWIIRRRVINATMSYASGLITTDVPKMKSSELDSICQHYVNILDSLPGCKVYKGTLPSGADIVVCATTISSIRDWSESAESAFRKQIRMLSRISHKNHVNLLGYCQEDSPFLRMMVFENAPNGTLYEHLHEKNEHLDWRTRLRIIMGVAYCLQHMHHELHPLVAHCCLQSKAIRLSDDYAAKVTEVGFWSEMLERAKIKDKEHDRFCDVEPTIDPKSNVLSFGLLLLEIISGKVPVEDEGSVGGWAAKHLEDKKKISYMIDPMLESFDDSELNTICEVIQECINPDTRQRPTMRQVTYKLREGLGISEEDASPKLAHEWWKELEILCVEAC</sequence>
<keyword evidence="2 9" id="KW-0812">Transmembrane</keyword>
<dbReference type="Pfam" id="PF13855">
    <property type="entry name" value="LRR_8"/>
    <property type="match status" value="1"/>
</dbReference>
<dbReference type="Gene3D" id="3.30.200.20">
    <property type="entry name" value="Phosphorylase Kinase, domain 1"/>
    <property type="match status" value="1"/>
</dbReference>
<dbReference type="InterPro" id="IPR000719">
    <property type="entry name" value="Prot_kinase_dom"/>
</dbReference>
<dbReference type="PANTHER" id="PTHR46084:SF1">
    <property type="entry name" value="PROTEIN MALE DISCOVERER 2"/>
    <property type="match status" value="1"/>
</dbReference>
<evidence type="ECO:0000256" key="10">
    <source>
        <dbReference type="SAM" id="SignalP"/>
    </source>
</evidence>
<keyword evidence="4" id="KW-0677">Repeat</keyword>
<feature type="signal peptide" evidence="10">
    <location>
        <begin position="1"/>
        <end position="27"/>
    </location>
</feature>
<keyword evidence="12" id="KW-0418">Kinase</keyword>
<dbReference type="InterPro" id="IPR011009">
    <property type="entry name" value="Kinase-like_dom_sf"/>
</dbReference>
<dbReference type="PROSITE" id="PS50011">
    <property type="entry name" value="PROTEIN_KINASE_DOM"/>
    <property type="match status" value="1"/>
</dbReference>
<proteinExistence type="evidence at transcript level"/>
<dbReference type="Gene3D" id="3.80.10.10">
    <property type="entry name" value="Ribonuclease Inhibitor"/>
    <property type="match status" value="1"/>
</dbReference>
<dbReference type="Pfam" id="PF07714">
    <property type="entry name" value="PK_Tyr_Ser-Thr"/>
    <property type="match status" value="1"/>
</dbReference>
<evidence type="ECO:0000256" key="8">
    <source>
        <dbReference type="SAM" id="MobiDB-lite"/>
    </source>
</evidence>
<keyword evidence="12" id="KW-0808">Transferase</keyword>
<dbReference type="InterPro" id="IPR001611">
    <property type="entry name" value="Leu-rich_rpt"/>
</dbReference>
<keyword evidence="6 9" id="KW-0472">Membrane</keyword>
<feature type="compositionally biased region" description="Basic and acidic residues" evidence="8">
    <location>
        <begin position="157"/>
        <end position="167"/>
    </location>
</feature>
<dbReference type="PANTHER" id="PTHR46084">
    <property type="entry name" value="PROTEIN MALE DISCOVERER 2"/>
    <property type="match status" value="1"/>
</dbReference>
<dbReference type="FunFam" id="3.30.200.20:FF:000489">
    <property type="entry name" value="Inactive receptor-like serine/threonine-protein kinase"/>
    <property type="match status" value="1"/>
</dbReference>
<dbReference type="EMBL" id="MH176286">
    <property type="protein sequence ID" value="QAS62468.1"/>
    <property type="molecule type" value="mRNA"/>
</dbReference>
<dbReference type="SUPFAM" id="SSF56112">
    <property type="entry name" value="Protein kinase-like (PK-like)"/>
    <property type="match status" value="1"/>
</dbReference>